<dbReference type="Gene3D" id="1.25.40.10">
    <property type="entry name" value="Tetratricopeptide repeat domain"/>
    <property type="match status" value="3"/>
</dbReference>
<dbReference type="Pfam" id="PF01535">
    <property type="entry name" value="PPR"/>
    <property type="match status" value="4"/>
</dbReference>
<evidence type="ECO:0000313" key="3">
    <source>
        <dbReference type="EMBL" id="GFS33769.1"/>
    </source>
</evidence>
<comment type="caution">
    <text evidence="3">The sequence shown here is derived from an EMBL/GenBank/DDBJ whole genome shotgun (WGS) entry which is preliminary data.</text>
</comment>
<dbReference type="AlphaFoldDB" id="A0A7J0DEV3"/>
<name>A0A7J0DEV3_9ERIC</name>
<feature type="repeat" description="PPR" evidence="2">
    <location>
        <begin position="182"/>
        <end position="216"/>
    </location>
</feature>
<feature type="repeat" description="PPR" evidence="2">
    <location>
        <begin position="92"/>
        <end position="126"/>
    </location>
</feature>
<dbReference type="InterPro" id="IPR011990">
    <property type="entry name" value="TPR-like_helical_dom_sf"/>
</dbReference>
<evidence type="ECO:0000313" key="4">
    <source>
        <dbReference type="Proteomes" id="UP000585474"/>
    </source>
</evidence>
<proteinExistence type="predicted"/>
<gene>
    <name evidence="3" type="ORF">Acr_00g0030490</name>
</gene>
<dbReference type="InterPro" id="IPR046960">
    <property type="entry name" value="PPR_At4g14850-like_plant"/>
</dbReference>
<dbReference type="PANTHER" id="PTHR24015:SF548">
    <property type="entry name" value="OS08G0340900 PROTEIN"/>
    <property type="match status" value="1"/>
</dbReference>
<dbReference type="Proteomes" id="UP000585474">
    <property type="component" value="Unassembled WGS sequence"/>
</dbReference>
<dbReference type="PROSITE" id="PS51375">
    <property type="entry name" value="PPR"/>
    <property type="match status" value="2"/>
</dbReference>
<dbReference type="InterPro" id="IPR002885">
    <property type="entry name" value="PPR_rpt"/>
</dbReference>
<sequence>MLGSSSLTVVRKFQPILYALSHLLTNHHAFPFNHILSSCTSHSDLEQIHALILTNGSHRNLLLSTKLITLACSLAPTMDYARKMFDEMPHRDVFLWNTLIRGYADLGPCQEAIVLYRDMQFSGHNVLAERGDFEFRTSFWRDDSEEHSFLDGNDCRACAGLEFLNLGKLIHGYALKLGVDSDISLTNTLIALYGKSGNVDTARSLFDRMAVRSLVSWNSMIAAYEQNKAGGTAIKLFRRMQIQKFEFDYITMVSVISACANLGALNTGKWVHDLVRGKGLETNFSVTNALIDNVCKMWKHRFGQRDVLTSCLIRAWHAGLVDEGRKYFKSMTEDYSITPGLEHCACLVDLLGRAGQLMEAYEFIENMPSSISQPS</sequence>
<dbReference type="OrthoDB" id="185373at2759"/>
<keyword evidence="4" id="KW-1185">Reference proteome</keyword>
<dbReference type="GO" id="GO:0009451">
    <property type="term" value="P:RNA modification"/>
    <property type="evidence" value="ECO:0007669"/>
    <property type="project" value="InterPro"/>
</dbReference>
<evidence type="ECO:0000256" key="2">
    <source>
        <dbReference type="PROSITE-ProRule" id="PRU00708"/>
    </source>
</evidence>
<protein>
    <submittedName>
        <fullName evidence="3">Tetratricopeptide repeat (TPR)-like superfamily protein</fullName>
    </submittedName>
</protein>
<dbReference type="PANTHER" id="PTHR24015">
    <property type="entry name" value="OS07G0578800 PROTEIN-RELATED"/>
    <property type="match status" value="1"/>
</dbReference>
<evidence type="ECO:0000256" key="1">
    <source>
        <dbReference type="ARBA" id="ARBA00022737"/>
    </source>
</evidence>
<accession>A0A7J0DEV3</accession>
<dbReference type="FunFam" id="1.25.40.10:FF:000396">
    <property type="entry name" value="Pentatricopeptide repeat-containing protein At2g36730"/>
    <property type="match status" value="1"/>
</dbReference>
<reference evidence="4" key="1">
    <citation type="submission" date="2019-07" db="EMBL/GenBank/DDBJ databases">
        <title>De Novo Assembly of kiwifruit Actinidia rufa.</title>
        <authorList>
            <person name="Sugita-Konishi S."/>
            <person name="Sato K."/>
            <person name="Mori E."/>
            <person name="Abe Y."/>
            <person name="Kisaki G."/>
            <person name="Hamano K."/>
            <person name="Suezawa K."/>
            <person name="Otani M."/>
            <person name="Fukuda T."/>
            <person name="Manabe T."/>
            <person name="Gomi K."/>
            <person name="Tabuchi M."/>
            <person name="Akimitsu K."/>
            <person name="Kataoka I."/>
        </authorList>
    </citation>
    <scope>NUCLEOTIDE SEQUENCE [LARGE SCALE GENOMIC DNA]</scope>
    <source>
        <strain evidence="4">cv. Fuchu</strain>
    </source>
</reference>
<organism evidence="3 4">
    <name type="scientific">Actinidia rufa</name>
    <dbReference type="NCBI Taxonomy" id="165716"/>
    <lineage>
        <taxon>Eukaryota</taxon>
        <taxon>Viridiplantae</taxon>
        <taxon>Streptophyta</taxon>
        <taxon>Embryophyta</taxon>
        <taxon>Tracheophyta</taxon>
        <taxon>Spermatophyta</taxon>
        <taxon>Magnoliopsida</taxon>
        <taxon>eudicotyledons</taxon>
        <taxon>Gunneridae</taxon>
        <taxon>Pentapetalae</taxon>
        <taxon>asterids</taxon>
        <taxon>Ericales</taxon>
        <taxon>Actinidiaceae</taxon>
        <taxon>Actinidia</taxon>
    </lineage>
</organism>
<dbReference type="NCBIfam" id="TIGR00756">
    <property type="entry name" value="PPR"/>
    <property type="match status" value="2"/>
</dbReference>
<dbReference type="GO" id="GO:0003723">
    <property type="term" value="F:RNA binding"/>
    <property type="evidence" value="ECO:0007669"/>
    <property type="project" value="InterPro"/>
</dbReference>
<keyword evidence="1" id="KW-0677">Repeat</keyword>
<dbReference type="EMBL" id="BJWL01000197">
    <property type="protein sequence ID" value="GFS33769.1"/>
    <property type="molecule type" value="Genomic_DNA"/>
</dbReference>